<evidence type="ECO:0000313" key="2">
    <source>
        <dbReference type="EMBL" id="CAB4917009.1"/>
    </source>
</evidence>
<protein>
    <submittedName>
        <fullName evidence="2">Unannotated protein</fullName>
    </submittedName>
</protein>
<organism evidence="2">
    <name type="scientific">freshwater metagenome</name>
    <dbReference type="NCBI Taxonomy" id="449393"/>
    <lineage>
        <taxon>unclassified sequences</taxon>
        <taxon>metagenomes</taxon>
        <taxon>ecological metagenomes</taxon>
    </lineage>
</organism>
<evidence type="ECO:0000256" key="1">
    <source>
        <dbReference type="SAM" id="MobiDB-lite"/>
    </source>
</evidence>
<gene>
    <name evidence="2" type="ORF">UFOPK3720_00024</name>
</gene>
<dbReference type="AlphaFoldDB" id="A0A6J7HMZ3"/>
<feature type="region of interest" description="Disordered" evidence="1">
    <location>
        <begin position="1"/>
        <end position="41"/>
    </location>
</feature>
<name>A0A6J7HMZ3_9ZZZZ</name>
<reference evidence="2" key="1">
    <citation type="submission" date="2020-05" db="EMBL/GenBank/DDBJ databases">
        <authorList>
            <person name="Chiriac C."/>
            <person name="Salcher M."/>
            <person name="Ghai R."/>
            <person name="Kavagutti S V."/>
        </authorList>
    </citation>
    <scope>NUCLEOTIDE SEQUENCE</scope>
</reference>
<sequence length="58" mass="6263">MPIVSAKMPFHSVLGPGKSTRLQQKSDEASSLPNAKGRRNRLRHGFLLVSHGRGSVPA</sequence>
<accession>A0A6J7HMZ3</accession>
<proteinExistence type="predicted"/>
<dbReference type="EMBL" id="CAFBNB010000003">
    <property type="protein sequence ID" value="CAB4917009.1"/>
    <property type="molecule type" value="Genomic_DNA"/>
</dbReference>